<evidence type="ECO:0000313" key="4">
    <source>
        <dbReference type="Proteomes" id="UP001501844"/>
    </source>
</evidence>
<dbReference type="Pfam" id="PF19081">
    <property type="entry name" value="Ig_7"/>
    <property type="match status" value="3"/>
</dbReference>
<keyword evidence="1" id="KW-0732">Signal</keyword>
<dbReference type="PROSITE" id="PS50093">
    <property type="entry name" value="PKD"/>
    <property type="match status" value="2"/>
</dbReference>
<dbReference type="InterPro" id="IPR026341">
    <property type="entry name" value="T9SS_type_B"/>
</dbReference>
<dbReference type="CDD" id="cd00146">
    <property type="entry name" value="PKD"/>
    <property type="match status" value="2"/>
</dbReference>
<comment type="caution">
    <text evidence="3">The sequence shown here is derived from an EMBL/GenBank/DDBJ whole genome shotgun (WGS) entry which is preliminary data.</text>
</comment>
<gene>
    <name evidence="3" type="ORF">GCM10023183_25690</name>
</gene>
<dbReference type="SMART" id="SM00089">
    <property type="entry name" value="PKD"/>
    <property type="match status" value="4"/>
</dbReference>
<evidence type="ECO:0000259" key="2">
    <source>
        <dbReference type="PROSITE" id="PS50093"/>
    </source>
</evidence>
<dbReference type="Pfam" id="PF00801">
    <property type="entry name" value="PKD"/>
    <property type="match status" value="2"/>
</dbReference>
<organism evidence="3 4">
    <name type="scientific">Nibribacter koreensis</name>
    <dbReference type="NCBI Taxonomy" id="1084519"/>
    <lineage>
        <taxon>Bacteria</taxon>
        <taxon>Pseudomonadati</taxon>
        <taxon>Bacteroidota</taxon>
        <taxon>Cytophagia</taxon>
        <taxon>Cytophagales</taxon>
        <taxon>Hymenobacteraceae</taxon>
        <taxon>Nibribacter</taxon>
    </lineage>
</organism>
<feature type="signal peptide" evidence="1">
    <location>
        <begin position="1"/>
        <end position="23"/>
    </location>
</feature>
<dbReference type="Proteomes" id="UP001501844">
    <property type="component" value="Unassembled WGS sequence"/>
</dbReference>
<dbReference type="InterPro" id="IPR044023">
    <property type="entry name" value="Ig_7"/>
</dbReference>
<dbReference type="RefSeq" id="WP_345166768.1">
    <property type="nucleotide sequence ID" value="NZ_BAABGX010000002.1"/>
</dbReference>
<dbReference type="InterPro" id="IPR000601">
    <property type="entry name" value="PKD_dom"/>
</dbReference>
<accession>A0ABP8FQB5</accession>
<feature type="domain" description="PKD" evidence="2">
    <location>
        <begin position="428"/>
        <end position="493"/>
    </location>
</feature>
<sequence>MNATKILWGVLLLLFWVETASFAQSTCAISLTTQGTKTLCQGGQVILKATYPKAATFVWYRDGQVIAGESKDLLTILVPGTYAVKAQDASCPSSPKSNDLVITQTMGRIIPDFSIPADTVCSGSPATFTNKSIGQNLRYSWDFGDPASGPFNYSSSPNPSHIYTSVGGEVTGYIVTLRVSSPDGCTAVIQKTVLIKQEPEPALIDLVAQFDNCANVGANNGAFTVQVSDVSITKESNAKYHIDWGDSTEEFFSDKSFKAVPHTYAKEGVYHLIVTVVGKNGCKAFKEYTVKNIGKPEGLVLRAPPANPDGCGPHSITYSLNQPNNAKTTLYTIDFGDGSPLVSLPHPPPATITHVFDSASCAVPGKRFTIQTTASNACKTTMNTFKGPEVYKAPVPFFSVSNNGSNCVNQPLVFKNLSEAGANTDCSSAVQYTWDFGDGTKLGPFTDVNGSKPQQTHQYAKAGTYTVILTAQNGCGVSEIKRQVCISATEAASFTIEKPRATSCTADVFVLRQQQATSANGCTDRKVKWQVEPSQGVAFVNNTTNLSEEAQISFALPGEYTIGLTVTNACGTETTSQILKVTGKPAVAFLQKQAVYCAPQKVKMGAEGTCHALSVTAGSSPISAYNWILPRGATFAQGSTASSASPEVVFSEKGEYRMGLVVSSLCGPADTTFQTISFFDGNQALSLVGDTVICEGKAAILSVRNPVGIYKWYTQPTGGTLIYTGNIYSTPPLTKSLTCYVEEESTMGCVGTTRKEVRIQVYPASIVNKLTLTQTVQCAGESPPVITGSNPSDVNVGYAYKWQMSEDGYHFVEAAGANQGKDYQAPSLSKDTWFRRVVIGGSCFEAISDTVKIRRVTKPVAPVLLSKTVCAGQGVSLQVVSPKTHEVYKWFTHATGGTELGETATLALPTILRDTVFYVQANAAGSACASSTRTKVTVTVLPALVNNTITGSQSICPGARMTPFVGSTPSGGDGTYTYQWEYSADNSVFVPAPGTSKGRDYVPQPLDKTTWFRRVVTSGDCFSSASDAIKITVSPPIANNSIGPDQVACVGQAPKVIWGTEVTGGGGTYAYLWESSDIGPTGGFVPAPGVNTGKDYQPPQVKDTRWYRRVVTAAPCQQSISTAVAVKTEPLPKLNSLAHLNQKVCAGQSAKFEISNTQWQYKWYSQPTGGVVLHTGNVFTSPRLQKEAVFYVEAVSSSGCVSLEREPVKAEVVRPEVIAGPDVSILKGRGVHLRATASPAAGGKFVWSPATGLQSPEGAEVVAAPEQNTTYTVTYTSPEGCTVTDQVTVEVTPHLFVPNVITQNNDGMNDEWDIKNIESYPDCKVEVYNHWGSLVFTSNGYKTKWNGTYQGNPLPVAAYYYIIHINGQEKPITGSVTIVK</sequence>
<name>A0ABP8FQB5_9BACT</name>
<dbReference type="Gene3D" id="2.60.40.10">
    <property type="entry name" value="Immunoglobulins"/>
    <property type="match status" value="5"/>
</dbReference>
<evidence type="ECO:0000313" key="3">
    <source>
        <dbReference type="EMBL" id="GAA4308839.1"/>
    </source>
</evidence>
<dbReference type="InterPro" id="IPR013783">
    <property type="entry name" value="Ig-like_fold"/>
</dbReference>
<dbReference type="Pfam" id="PF13585">
    <property type="entry name" value="CHU_C"/>
    <property type="match status" value="1"/>
</dbReference>
<dbReference type="NCBIfam" id="TIGR04131">
    <property type="entry name" value="Bac_Flav_CTERM"/>
    <property type="match status" value="1"/>
</dbReference>
<dbReference type="InterPro" id="IPR035986">
    <property type="entry name" value="PKD_dom_sf"/>
</dbReference>
<proteinExistence type="predicted"/>
<dbReference type="SUPFAM" id="SSF49299">
    <property type="entry name" value="PKD domain"/>
    <property type="match status" value="4"/>
</dbReference>
<dbReference type="EMBL" id="BAABGX010000002">
    <property type="protein sequence ID" value="GAA4308839.1"/>
    <property type="molecule type" value="Genomic_DNA"/>
</dbReference>
<feature type="chain" id="PRO_5047043972" description="PKD domain-containing protein" evidence="1">
    <location>
        <begin position="24"/>
        <end position="1380"/>
    </location>
</feature>
<reference evidence="4" key="1">
    <citation type="journal article" date="2019" name="Int. J. Syst. Evol. Microbiol.">
        <title>The Global Catalogue of Microorganisms (GCM) 10K type strain sequencing project: providing services to taxonomists for standard genome sequencing and annotation.</title>
        <authorList>
            <consortium name="The Broad Institute Genomics Platform"/>
            <consortium name="The Broad Institute Genome Sequencing Center for Infectious Disease"/>
            <person name="Wu L."/>
            <person name="Ma J."/>
        </authorList>
    </citation>
    <scope>NUCLEOTIDE SEQUENCE [LARGE SCALE GENOMIC DNA]</scope>
    <source>
        <strain evidence="4">JCM 17917</strain>
    </source>
</reference>
<feature type="domain" description="PKD" evidence="2">
    <location>
        <begin position="127"/>
        <end position="167"/>
    </location>
</feature>
<dbReference type="InterPro" id="IPR022409">
    <property type="entry name" value="PKD/Chitinase_dom"/>
</dbReference>
<evidence type="ECO:0000256" key="1">
    <source>
        <dbReference type="SAM" id="SignalP"/>
    </source>
</evidence>
<protein>
    <recommendedName>
        <fullName evidence="2">PKD domain-containing protein</fullName>
    </recommendedName>
</protein>
<keyword evidence="4" id="KW-1185">Reference proteome</keyword>